<dbReference type="GO" id="GO:0004672">
    <property type="term" value="F:protein kinase activity"/>
    <property type="evidence" value="ECO:0007669"/>
    <property type="project" value="InterPro"/>
</dbReference>
<reference evidence="2" key="1">
    <citation type="journal article" date="2023" name="Mol. Phylogenet. Evol.">
        <title>Genome-scale phylogeny and comparative genomics of the fungal order Sordariales.</title>
        <authorList>
            <person name="Hensen N."/>
            <person name="Bonometti L."/>
            <person name="Westerberg I."/>
            <person name="Brannstrom I.O."/>
            <person name="Guillou S."/>
            <person name="Cros-Aarteil S."/>
            <person name="Calhoun S."/>
            <person name="Haridas S."/>
            <person name="Kuo A."/>
            <person name="Mondo S."/>
            <person name="Pangilinan J."/>
            <person name="Riley R."/>
            <person name="LaButti K."/>
            <person name="Andreopoulos B."/>
            <person name="Lipzen A."/>
            <person name="Chen C."/>
            <person name="Yan M."/>
            <person name="Daum C."/>
            <person name="Ng V."/>
            <person name="Clum A."/>
            <person name="Steindorff A."/>
            <person name="Ohm R.A."/>
            <person name="Martin F."/>
            <person name="Silar P."/>
            <person name="Natvig D.O."/>
            <person name="Lalanne C."/>
            <person name="Gautier V."/>
            <person name="Ament-Velasquez S.L."/>
            <person name="Kruys A."/>
            <person name="Hutchinson M.I."/>
            <person name="Powell A.J."/>
            <person name="Barry K."/>
            <person name="Miller A.N."/>
            <person name="Grigoriev I.V."/>
            <person name="Debuchy R."/>
            <person name="Gladieux P."/>
            <person name="Hiltunen Thoren M."/>
            <person name="Johannesson H."/>
        </authorList>
    </citation>
    <scope>NUCLEOTIDE SEQUENCE</scope>
    <source>
        <strain evidence="2">CBS 958.72</strain>
    </source>
</reference>
<gene>
    <name evidence="2" type="ORF">B0T24DRAFT_679075</name>
</gene>
<accession>A0AAE0N871</accession>
<evidence type="ECO:0000313" key="3">
    <source>
        <dbReference type="Proteomes" id="UP001287356"/>
    </source>
</evidence>
<keyword evidence="3" id="KW-1185">Reference proteome</keyword>
<organism evidence="2 3">
    <name type="scientific">Lasiosphaeria ovina</name>
    <dbReference type="NCBI Taxonomy" id="92902"/>
    <lineage>
        <taxon>Eukaryota</taxon>
        <taxon>Fungi</taxon>
        <taxon>Dikarya</taxon>
        <taxon>Ascomycota</taxon>
        <taxon>Pezizomycotina</taxon>
        <taxon>Sordariomycetes</taxon>
        <taxon>Sordariomycetidae</taxon>
        <taxon>Sordariales</taxon>
        <taxon>Lasiosphaeriaceae</taxon>
        <taxon>Lasiosphaeria</taxon>
    </lineage>
</organism>
<feature type="domain" description="Protein kinase" evidence="1">
    <location>
        <begin position="1"/>
        <end position="215"/>
    </location>
</feature>
<dbReference type="Gene3D" id="1.10.510.10">
    <property type="entry name" value="Transferase(Phosphotransferase) domain 1"/>
    <property type="match status" value="1"/>
</dbReference>
<reference evidence="2" key="2">
    <citation type="submission" date="2023-06" db="EMBL/GenBank/DDBJ databases">
        <authorList>
            <consortium name="Lawrence Berkeley National Laboratory"/>
            <person name="Haridas S."/>
            <person name="Hensen N."/>
            <person name="Bonometti L."/>
            <person name="Westerberg I."/>
            <person name="Brannstrom I.O."/>
            <person name="Guillou S."/>
            <person name="Cros-Aarteil S."/>
            <person name="Calhoun S."/>
            <person name="Kuo A."/>
            <person name="Mondo S."/>
            <person name="Pangilinan J."/>
            <person name="Riley R."/>
            <person name="Labutti K."/>
            <person name="Andreopoulos B."/>
            <person name="Lipzen A."/>
            <person name="Chen C."/>
            <person name="Yanf M."/>
            <person name="Daum C."/>
            <person name="Ng V."/>
            <person name="Clum A."/>
            <person name="Steindorff A."/>
            <person name="Ohm R."/>
            <person name="Martin F."/>
            <person name="Silar P."/>
            <person name="Natvig D."/>
            <person name="Lalanne C."/>
            <person name="Gautier V."/>
            <person name="Ament-Velasquez S.L."/>
            <person name="Kruys A."/>
            <person name="Hutchinson M.I."/>
            <person name="Powell A.J."/>
            <person name="Barry K."/>
            <person name="Miller A.N."/>
            <person name="Grigoriev I.V."/>
            <person name="Debuchy R."/>
            <person name="Gladieux P."/>
            <person name="Thoren M.H."/>
            <person name="Johannesson H."/>
        </authorList>
    </citation>
    <scope>NUCLEOTIDE SEQUENCE</scope>
    <source>
        <strain evidence="2">CBS 958.72</strain>
    </source>
</reference>
<dbReference type="SUPFAM" id="SSF56112">
    <property type="entry name" value="Protein kinase-like (PK-like)"/>
    <property type="match status" value="1"/>
</dbReference>
<dbReference type="AlphaFoldDB" id="A0AAE0N871"/>
<proteinExistence type="predicted"/>
<name>A0AAE0N871_9PEZI</name>
<dbReference type="PANTHER" id="PTHR37542:SF3">
    <property type="entry name" value="PRION-INHIBITION AND PROPAGATION HELO DOMAIN-CONTAINING PROTEIN"/>
    <property type="match status" value="1"/>
</dbReference>
<dbReference type="EMBL" id="JAULSN010000004">
    <property type="protein sequence ID" value="KAK3373663.1"/>
    <property type="molecule type" value="Genomic_DNA"/>
</dbReference>
<comment type="caution">
    <text evidence="2">The sequence shown here is derived from an EMBL/GenBank/DDBJ whole genome shotgun (WGS) entry which is preliminary data.</text>
</comment>
<dbReference type="PROSITE" id="PS50011">
    <property type="entry name" value="PROTEIN_KINASE_DOM"/>
    <property type="match status" value="1"/>
</dbReference>
<sequence>MSRHPLNNRVHLAKRIASGLFILHSADLVHKIVRPDNIVLLDRESRESGEERYPWRLGEPFRVGFNVARRADAASLMLRTEEWRRNIYLSPERQRLQHGDHFRAQHDLYSLGVVLLEISFWSSFQDSRSENLGSRVWKKERVQKTEPSAPEYKKVLRTPEELRDQYLLLATRYVPRLMGQKFADVIVSCLNGLKDKAGTSALEDLDGIVVGSAYLTHIIRKLEQISL</sequence>
<dbReference type="InterPro" id="IPR000719">
    <property type="entry name" value="Prot_kinase_dom"/>
</dbReference>
<dbReference type="InterPro" id="IPR011009">
    <property type="entry name" value="Kinase-like_dom_sf"/>
</dbReference>
<dbReference type="GO" id="GO:0005524">
    <property type="term" value="F:ATP binding"/>
    <property type="evidence" value="ECO:0007669"/>
    <property type="project" value="InterPro"/>
</dbReference>
<evidence type="ECO:0000259" key="1">
    <source>
        <dbReference type="PROSITE" id="PS50011"/>
    </source>
</evidence>
<evidence type="ECO:0000313" key="2">
    <source>
        <dbReference type="EMBL" id="KAK3373663.1"/>
    </source>
</evidence>
<dbReference type="InterPro" id="IPR001245">
    <property type="entry name" value="Ser-Thr/Tyr_kinase_cat_dom"/>
</dbReference>
<dbReference type="PANTHER" id="PTHR37542">
    <property type="entry name" value="HELO DOMAIN-CONTAINING PROTEIN-RELATED"/>
    <property type="match status" value="1"/>
</dbReference>
<dbReference type="Pfam" id="PF07714">
    <property type="entry name" value="PK_Tyr_Ser-Thr"/>
    <property type="match status" value="1"/>
</dbReference>
<dbReference type="Proteomes" id="UP001287356">
    <property type="component" value="Unassembled WGS sequence"/>
</dbReference>
<protein>
    <recommendedName>
        <fullName evidence="1">Protein kinase domain-containing protein</fullName>
    </recommendedName>
</protein>